<gene>
    <name evidence="8" type="ORF">GCM10007173_28500</name>
</gene>
<comment type="subcellular location">
    <subcellularLocation>
        <location evidence="1">Membrane</location>
        <topology evidence="1">Multi-pass membrane protein</topology>
    </subcellularLocation>
</comment>
<evidence type="ECO:0000256" key="5">
    <source>
        <dbReference type="ARBA" id="ARBA00023136"/>
    </source>
</evidence>
<protein>
    <submittedName>
        <fullName evidence="8">Sugar translocase</fullName>
    </submittedName>
</protein>
<evidence type="ECO:0000256" key="1">
    <source>
        <dbReference type="ARBA" id="ARBA00004141"/>
    </source>
</evidence>
<feature type="transmembrane region" description="Helical" evidence="6">
    <location>
        <begin position="117"/>
        <end position="138"/>
    </location>
</feature>
<evidence type="ECO:0000259" key="7">
    <source>
        <dbReference type="Pfam" id="PF04138"/>
    </source>
</evidence>
<dbReference type="InterPro" id="IPR007267">
    <property type="entry name" value="GtrA_DPMS_TM"/>
</dbReference>
<proteinExistence type="inferred from homology"/>
<dbReference type="Proteomes" id="UP000606115">
    <property type="component" value="Unassembled WGS sequence"/>
</dbReference>
<evidence type="ECO:0000313" key="8">
    <source>
        <dbReference type="EMBL" id="GGJ68009.1"/>
    </source>
</evidence>
<dbReference type="Pfam" id="PF04138">
    <property type="entry name" value="GtrA_DPMS_TM"/>
    <property type="match status" value="1"/>
</dbReference>
<reference evidence="9" key="1">
    <citation type="journal article" date="2019" name="Int. J. Syst. Evol. Microbiol.">
        <title>The Global Catalogue of Microorganisms (GCM) 10K type strain sequencing project: providing services to taxonomists for standard genome sequencing and annotation.</title>
        <authorList>
            <consortium name="The Broad Institute Genomics Platform"/>
            <consortium name="The Broad Institute Genome Sequencing Center for Infectious Disease"/>
            <person name="Wu L."/>
            <person name="Ma J."/>
        </authorList>
    </citation>
    <scope>NUCLEOTIDE SEQUENCE [LARGE SCALE GENOMIC DNA]</scope>
    <source>
        <strain evidence="9">CGMCC 1.3685</strain>
    </source>
</reference>
<sequence>MNNKNGMLTRLMRFIGVGGFCFVVTLVVNYGLKFTVLEAHPTTAFIIANAVATVVSFVLTRQYTFQNQNDAYRKRIQAIGFFTVSLIGIAINSAPLYVSRWILGFHYPQVSFLSQEVADFISGPIIGTLLAMVFRWWALHKFVFPDSQKINLPQEPQESLVPSKG</sequence>
<keyword evidence="3 6" id="KW-0812">Transmembrane</keyword>
<evidence type="ECO:0000313" key="9">
    <source>
        <dbReference type="Proteomes" id="UP000606115"/>
    </source>
</evidence>
<comment type="similarity">
    <text evidence="2">Belongs to the GtrA family.</text>
</comment>
<evidence type="ECO:0000256" key="6">
    <source>
        <dbReference type="SAM" id="Phobius"/>
    </source>
</evidence>
<feature type="domain" description="GtrA/DPMS transmembrane" evidence="7">
    <location>
        <begin position="13"/>
        <end position="144"/>
    </location>
</feature>
<feature type="transmembrane region" description="Helical" evidence="6">
    <location>
        <begin position="76"/>
        <end position="97"/>
    </location>
</feature>
<dbReference type="RefSeq" id="WP_096256344.1">
    <property type="nucleotide sequence ID" value="NZ_BMKX01000008.1"/>
</dbReference>
<accession>A0ABQ2DQF6</accession>
<keyword evidence="4 6" id="KW-1133">Transmembrane helix</keyword>
<dbReference type="PANTHER" id="PTHR38459">
    <property type="entry name" value="PROPHAGE BACTOPRENOL-LINKED GLUCOSE TRANSLOCASE HOMOLOG"/>
    <property type="match status" value="1"/>
</dbReference>
<dbReference type="PANTHER" id="PTHR38459:SF1">
    <property type="entry name" value="PROPHAGE BACTOPRENOL-LINKED GLUCOSE TRANSLOCASE HOMOLOG"/>
    <property type="match status" value="1"/>
</dbReference>
<keyword evidence="9" id="KW-1185">Reference proteome</keyword>
<keyword evidence="5 6" id="KW-0472">Membrane</keyword>
<organism evidence="8 9">
    <name type="scientific">Glutamicibacter ardleyensis</name>
    <dbReference type="NCBI Taxonomy" id="225894"/>
    <lineage>
        <taxon>Bacteria</taxon>
        <taxon>Bacillati</taxon>
        <taxon>Actinomycetota</taxon>
        <taxon>Actinomycetes</taxon>
        <taxon>Micrococcales</taxon>
        <taxon>Micrococcaceae</taxon>
        <taxon>Glutamicibacter</taxon>
    </lineage>
</organism>
<dbReference type="GeneID" id="303305195"/>
<evidence type="ECO:0000256" key="3">
    <source>
        <dbReference type="ARBA" id="ARBA00022692"/>
    </source>
</evidence>
<feature type="transmembrane region" description="Helical" evidence="6">
    <location>
        <begin position="44"/>
        <end position="64"/>
    </location>
</feature>
<comment type="caution">
    <text evidence="8">The sequence shown here is derived from an EMBL/GenBank/DDBJ whole genome shotgun (WGS) entry which is preliminary data.</text>
</comment>
<dbReference type="InterPro" id="IPR051401">
    <property type="entry name" value="GtrA_CellWall_Glycosyl"/>
</dbReference>
<dbReference type="EMBL" id="BMKX01000008">
    <property type="protein sequence ID" value="GGJ68009.1"/>
    <property type="molecule type" value="Genomic_DNA"/>
</dbReference>
<evidence type="ECO:0000256" key="4">
    <source>
        <dbReference type="ARBA" id="ARBA00022989"/>
    </source>
</evidence>
<feature type="transmembrane region" description="Helical" evidence="6">
    <location>
        <begin position="12"/>
        <end position="32"/>
    </location>
</feature>
<name>A0ABQ2DQF6_9MICC</name>
<evidence type="ECO:0000256" key="2">
    <source>
        <dbReference type="ARBA" id="ARBA00009399"/>
    </source>
</evidence>